<feature type="region of interest" description="Disordered" evidence="1">
    <location>
        <begin position="60"/>
        <end position="104"/>
    </location>
</feature>
<evidence type="ECO:0000259" key="2">
    <source>
        <dbReference type="PROSITE" id="PS50076"/>
    </source>
</evidence>
<evidence type="ECO:0000313" key="5">
    <source>
        <dbReference type="Proteomes" id="UP001500121"/>
    </source>
</evidence>
<dbReference type="PROSITE" id="PS50076">
    <property type="entry name" value="DNAJ_2"/>
    <property type="match status" value="1"/>
</dbReference>
<evidence type="ECO:0000259" key="3">
    <source>
        <dbReference type="PROSITE" id="PS50965"/>
    </source>
</evidence>
<dbReference type="SUPFAM" id="SSF46565">
    <property type="entry name" value="Chaperone J-domain"/>
    <property type="match status" value="1"/>
</dbReference>
<evidence type="ECO:0008006" key="6">
    <source>
        <dbReference type="Google" id="ProtNLM"/>
    </source>
</evidence>
<dbReference type="InterPro" id="IPR050817">
    <property type="entry name" value="DjlA_DnaK_co-chaperone"/>
</dbReference>
<gene>
    <name evidence="4" type="ORF">GCM10025783_10560</name>
</gene>
<feature type="domain" description="J" evidence="2">
    <location>
        <begin position="9"/>
        <end position="70"/>
    </location>
</feature>
<dbReference type="InterPro" id="IPR011528">
    <property type="entry name" value="NERD"/>
</dbReference>
<dbReference type="SMART" id="SM00271">
    <property type="entry name" value="DnaJ"/>
    <property type="match status" value="1"/>
</dbReference>
<dbReference type="EMBL" id="BAABLP010000002">
    <property type="protein sequence ID" value="GAA4741360.1"/>
    <property type="molecule type" value="Genomic_DNA"/>
</dbReference>
<dbReference type="InterPro" id="IPR001623">
    <property type="entry name" value="DnaJ_domain"/>
</dbReference>
<accession>A0ABP8YZ10</accession>
<proteinExistence type="predicted"/>
<dbReference type="Pfam" id="PF00226">
    <property type="entry name" value="DnaJ"/>
    <property type="match status" value="1"/>
</dbReference>
<feature type="domain" description="NERD" evidence="3">
    <location>
        <begin position="148"/>
        <end position="255"/>
    </location>
</feature>
<dbReference type="InterPro" id="IPR036869">
    <property type="entry name" value="J_dom_sf"/>
</dbReference>
<dbReference type="RefSeq" id="WP_345479972.1">
    <property type="nucleotide sequence ID" value="NZ_BAABLP010000002.1"/>
</dbReference>
<evidence type="ECO:0000313" key="4">
    <source>
        <dbReference type="EMBL" id="GAA4741360.1"/>
    </source>
</evidence>
<dbReference type="PRINTS" id="PR00625">
    <property type="entry name" value="JDOMAIN"/>
</dbReference>
<comment type="caution">
    <text evidence="4">The sequence shown here is derived from an EMBL/GenBank/DDBJ whole genome shotgun (WGS) entry which is preliminary data.</text>
</comment>
<dbReference type="PROSITE" id="PS50965">
    <property type="entry name" value="NERD"/>
    <property type="match status" value="1"/>
</dbReference>
<name>A0ABP8YZ10_9MICO</name>
<evidence type="ECO:0000256" key="1">
    <source>
        <dbReference type="SAM" id="MobiDB-lite"/>
    </source>
</evidence>
<keyword evidence="5" id="KW-1185">Reference proteome</keyword>
<dbReference type="Pfam" id="PF08378">
    <property type="entry name" value="NERD"/>
    <property type="match status" value="1"/>
</dbReference>
<dbReference type="PANTHER" id="PTHR24074">
    <property type="entry name" value="CO-CHAPERONE PROTEIN DJLA"/>
    <property type="match status" value="1"/>
</dbReference>
<protein>
    <recommendedName>
        <fullName evidence="6">Molecular chaperone DnaJ</fullName>
    </recommendedName>
</protein>
<organism evidence="4 5">
    <name type="scientific">Amnibacterium soli</name>
    <dbReference type="NCBI Taxonomy" id="1282736"/>
    <lineage>
        <taxon>Bacteria</taxon>
        <taxon>Bacillati</taxon>
        <taxon>Actinomycetota</taxon>
        <taxon>Actinomycetes</taxon>
        <taxon>Micrococcales</taxon>
        <taxon>Microbacteriaceae</taxon>
        <taxon>Amnibacterium</taxon>
    </lineage>
</organism>
<dbReference type="Gene3D" id="1.10.287.110">
    <property type="entry name" value="DnaJ domain"/>
    <property type="match status" value="1"/>
</dbReference>
<feature type="region of interest" description="Disordered" evidence="1">
    <location>
        <begin position="1"/>
        <end position="20"/>
    </location>
</feature>
<sequence length="308" mass="33261">MPDSPMSASPYEVLGVPAGATDEDLRRAYRRLLRETHPDTGGDPQRFIAVQAAWERIGSPDARAQYDRGRSPLGEPASWAPSSGPRAGGDRPASTRPSARTFGHPGGWRRERYLDLLREWVGFGESIPDPYDPVLVRRAPREIRHLLADALAEEATARRLGSLGIGFTVWHDVAAGGSDEKIDHVVLGPTGLFAIQSEDFGGPLGVRRGELTGEALAGERPMHELAVRAKAVARSARVKFTGLLLVLPDEHLDEPAASLGSSRGAEQVVLRASVLLTALRDGLPDARPVGGNEIFEVRTRLQAAIRFA</sequence>
<reference evidence="5" key="1">
    <citation type="journal article" date="2019" name="Int. J. Syst. Evol. Microbiol.">
        <title>The Global Catalogue of Microorganisms (GCM) 10K type strain sequencing project: providing services to taxonomists for standard genome sequencing and annotation.</title>
        <authorList>
            <consortium name="The Broad Institute Genomics Platform"/>
            <consortium name="The Broad Institute Genome Sequencing Center for Infectious Disease"/>
            <person name="Wu L."/>
            <person name="Ma J."/>
        </authorList>
    </citation>
    <scope>NUCLEOTIDE SEQUENCE [LARGE SCALE GENOMIC DNA]</scope>
    <source>
        <strain evidence="5">JCM 19015</strain>
    </source>
</reference>
<dbReference type="Proteomes" id="UP001500121">
    <property type="component" value="Unassembled WGS sequence"/>
</dbReference>